<dbReference type="OrthoDB" id="9800373at2"/>
<dbReference type="PANTHER" id="PTHR21192:SF2">
    <property type="entry name" value="NADH DEHYDROGENASE [UBIQUINONE] 1 ALPHA SUBCOMPLEX ASSEMBLY FACTOR 3"/>
    <property type="match status" value="1"/>
</dbReference>
<reference evidence="1 2" key="1">
    <citation type="submission" date="2019-07" db="EMBL/GenBank/DDBJ databases">
        <title>The pathways for chlorine oxyanion respiration interact through the shared metabolite chlorate.</title>
        <authorList>
            <person name="Barnum T.P."/>
            <person name="Cheng Y."/>
            <person name="Hill K.A."/>
            <person name="Lucas L.N."/>
            <person name="Carlson H.K."/>
            <person name="Coates J.D."/>
        </authorList>
    </citation>
    <scope>NUCLEOTIDE SEQUENCE [LARGE SCALE GENOMIC DNA]</scope>
    <source>
        <strain evidence="1 2">BK-1</strain>
    </source>
</reference>
<organism evidence="1 2">
    <name type="scientific">Sedimenticola selenatireducens</name>
    <dbReference type="NCBI Taxonomy" id="191960"/>
    <lineage>
        <taxon>Bacteria</taxon>
        <taxon>Pseudomonadati</taxon>
        <taxon>Pseudomonadota</taxon>
        <taxon>Gammaproteobacteria</taxon>
        <taxon>Chromatiales</taxon>
        <taxon>Sedimenticolaceae</taxon>
        <taxon>Sedimenticola</taxon>
    </lineage>
</organism>
<dbReference type="SUPFAM" id="SSF64076">
    <property type="entry name" value="MTH938-like"/>
    <property type="match status" value="1"/>
</dbReference>
<evidence type="ECO:0000313" key="2">
    <source>
        <dbReference type="Proteomes" id="UP000316649"/>
    </source>
</evidence>
<evidence type="ECO:0000313" key="1">
    <source>
        <dbReference type="EMBL" id="TVO77709.1"/>
    </source>
</evidence>
<dbReference type="CDD" id="cd05560">
    <property type="entry name" value="Xcc1710_like"/>
    <property type="match status" value="1"/>
</dbReference>
<name>A0A557SJW9_9GAMM</name>
<dbReference type="InterPro" id="IPR007523">
    <property type="entry name" value="NDUFAF3/AAMDC"/>
</dbReference>
<proteinExistence type="predicted"/>
<sequence>MKFSVADQSIGNIIQAYTDESVMVNGVKFTRSLVIMAEQIIPDWKPESFEGLTEADFVSILEMRPDLVVLGTGPKQQFPMPALYQSLTNAGIGVEVMNTPAACRTYNILTSEGRKVIAALLFG</sequence>
<protein>
    <recommendedName>
        <fullName evidence="3">Xcc1710-like domain-containing protein</fullName>
    </recommendedName>
</protein>
<dbReference type="InterPro" id="IPR036748">
    <property type="entry name" value="MTH938-like_sf"/>
</dbReference>
<dbReference type="Pfam" id="PF04430">
    <property type="entry name" value="DUF498"/>
    <property type="match status" value="1"/>
</dbReference>
<evidence type="ECO:0008006" key="3">
    <source>
        <dbReference type="Google" id="ProtNLM"/>
    </source>
</evidence>
<keyword evidence="2" id="KW-1185">Reference proteome</keyword>
<dbReference type="PANTHER" id="PTHR21192">
    <property type="entry name" value="NUCLEAR PROTEIN E3-3"/>
    <property type="match status" value="1"/>
</dbReference>
<dbReference type="EMBL" id="VMNH01000004">
    <property type="protein sequence ID" value="TVO77709.1"/>
    <property type="molecule type" value="Genomic_DNA"/>
</dbReference>
<gene>
    <name evidence="1" type="ORF">FHP88_02600</name>
</gene>
<dbReference type="AlphaFoldDB" id="A0A557SJW9"/>
<comment type="caution">
    <text evidence="1">The sequence shown here is derived from an EMBL/GenBank/DDBJ whole genome shotgun (WGS) entry which is preliminary data.</text>
</comment>
<dbReference type="Gene3D" id="3.40.1230.10">
    <property type="entry name" value="MTH938-like"/>
    <property type="match status" value="1"/>
</dbReference>
<accession>A0A557SJW9</accession>
<dbReference type="Proteomes" id="UP000316649">
    <property type="component" value="Unassembled WGS sequence"/>
</dbReference>